<evidence type="ECO:0000256" key="1">
    <source>
        <dbReference type="ARBA" id="ARBA00004651"/>
    </source>
</evidence>
<dbReference type="PRINTS" id="PR01103">
    <property type="entry name" value="ADRENERGICR"/>
</dbReference>
<dbReference type="PANTHER" id="PTHR24248:SF21">
    <property type="entry name" value="BETA-2 ADRENERGIC RECEPTOR"/>
    <property type="match status" value="1"/>
</dbReference>
<dbReference type="Proteomes" id="UP000694388">
    <property type="component" value="Unplaced"/>
</dbReference>
<feature type="domain" description="G-protein coupled receptors family 1 profile" evidence="17">
    <location>
        <begin position="169"/>
        <end position="438"/>
    </location>
</feature>
<keyword evidence="10 14" id="KW-0675">Receptor</keyword>
<feature type="compositionally biased region" description="Basic and acidic residues" evidence="15">
    <location>
        <begin position="530"/>
        <end position="539"/>
    </location>
</feature>
<evidence type="ECO:0000256" key="7">
    <source>
        <dbReference type="ARBA" id="ARBA00023136"/>
    </source>
</evidence>
<dbReference type="Pfam" id="PF00001">
    <property type="entry name" value="7tm_1"/>
    <property type="match status" value="1"/>
</dbReference>
<keyword evidence="12" id="KW-0449">Lipoprotein</keyword>
<keyword evidence="9" id="KW-1015">Disulfide bond</keyword>
<dbReference type="PANTHER" id="PTHR24248">
    <property type="entry name" value="ADRENERGIC RECEPTOR-RELATED G-PROTEIN COUPLED RECEPTOR"/>
    <property type="match status" value="1"/>
</dbReference>
<evidence type="ECO:0000256" key="5">
    <source>
        <dbReference type="ARBA" id="ARBA00022989"/>
    </source>
</evidence>
<feature type="transmembrane region" description="Helical" evidence="16">
    <location>
        <begin position="189"/>
        <end position="215"/>
    </location>
</feature>
<reference evidence="18" key="1">
    <citation type="submission" date="2025-08" db="UniProtKB">
        <authorList>
            <consortium name="Ensembl"/>
        </authorList>
    </citation>
    <scope>IDENTIFICATION</scope>
</reference>
<evidence type="ECO:0000256" key="9">
    <source>
        <dbReference type="ARBA" id="ARBA00023157"/>
    </source>
</evidence>
<name>A0A8C4N433_EPTBU</name>
<protein>
    <recommendedName>
        <fullName evidence="2">Beta-2 adrenergic receptor</fullName>
    </recommendedName>
    <alternativeName>
        <fullName evidence="13">Beta-2 adrenoreceptor</fullName>
    </alternativeName>
</protein>
<comment type="subcellular location">
    <subcellularLocation>
        <location evidence="1">Cell membrane</location>
        <topology evidence="1">Multi-pass membrane protein</topology>
    </subcellularLocation>
</comment>
<feature type="transmembrane region" description="Helical" evidence="16">
    <location>
        <begin position="388"/>
        <end position="411"/>
    </location>
</feature>
<evidence type="ECO:0000256" key="10">
    <source>
        <dbReference type="ARBA" id="ARBA00023170"/>
    </source>
</evidence>
<evidence type="ECO:0000259" key="17">
    <source>
        <dbReference type="PROSITE" id="PS50262"/>
    </source>
</evidence>
<dbReference type="SUPFAM" id="SSF81321">
    <property type="entry name" value="Family A G protein-coupled receptor-like"/>
    <property type="match status" value="1"/>
</dbReference>
<dbReference type="GO" id="GO:0071880">
    <property type="term" value="P:adenylate cyclase-activating adrenergic receptor signaling pathway"/>
    <property type="evidence" value="ECO:0007669"/>
    <property type="project" value="TreeGrafter"/>
</dbReference>
<evidence type="ECO:0000256" key="13">
    <source>
        <dbReference type="ARBA" id="ARBA00030379"/>
    </source>
</evidence>
<keyword evidence="11 14" id="KW-0807">Transducer</keyword>
<dbReference type="InterPro" id="IPR017452">
    <property type="entry name" value="GPCR_Rhodpsn_7TM"/>
</dbReference>
<accession>A0A8C4N433</accession>
<feature type="region of interest" description="Disordered" evidence="15">
    <location>
        <begin position="460"/>
        <end position="480"/>
    </location>
</feature>
<dbReference type="GO" id="GO:0051380">
    <property type="term" value="F:norepinephrine binding"/>
    <property type="evidence" value="ECO:0007669"/>
    <property type="project" value="TreeGrafter"/>
</dbReference>
<dbReference type="GO" id="GO:0043410">
    <property type="term" value="P:positive regulation of MAPK cascade"/>
    <property type="evidence" value="ECO:0007669"/>
    <property type="project" value="TreeGrafter"/>
</dbReference>
<dbReference type="Ensembl" id="ENSEBUT00000001683.1">
    <property type="protein sequence ID" value="ENSEBUP00000001359.1"/>
    <property type="gene ID" value="ENSEBUG00000001210.1"/>
</dbReference>
<proteinExistence type="inferred from homology"/>
<keyword evidence="4 14" id="KW-0812">Transmembrane</keyword>
<evidence type="ECO:0000256" key="12">
    <source>
        <dbReference type="ARBA" id="ARBA00023288"/>
    </source>
</evidence>
<evidence type="ECO:0000256" key="8">
    <source>
        <dbReference type="ARBA" id="ARBA00023139"/>
    </source>
</evidence>
<keyword evidence="7 16" id="KW-0472">Membrane</keyword>
<dbReference type="PROSITE" id="PS00237">
    <property type="entry name" value="G_PROTEIN_RECEP_F1_1"/>
    <property type="match status" value="1"/>
</dbReference>
<dbReference type="GO" id="GO:0002025">
    <property type="term" value="P:norepinephrine-epinephrine-mediated vasodilation involved in regulation of systemic arterial blood pressure"/>
    <property type="evidence" value="ECO:0007669"/>
    <property type="project" value="TreeGrafter"/>
</dbReference>
<dbReference type="PRINTS" id="PR00237">
    <property type="entry name" value="GPCRRHODOPSN"/>
</dbReference>
<dbReference type="GO" id="GO:0005886">
    <property type="term" value="C:plasma membrane"/>
    <property type="evidence" value="ECO:0007669"/>
    <property type="project" value="UniProtKB-SubCell"/>
</dbReference>
<evidence type="ECO:0000256" key="16">
    <source>
        <dbReference type="SAM" id="Phobius"/>
    </source>
</evidence>
<dbReference type="AlphaFoldDB" id="A0A8C4N433"/>
<dbReference type="SMART" id="SM01381">
    <property type="entry name" value="7TM_GPCR_Srsx"/>
    <property type="match status" value="1"/>
</dbReference>
<organism evidence="18 19">
    <name type="scientific">Eptatretus burgeri</name>
    <name type="common">Inshore hagfish</name>
    <dbReference type="NCBI Taxonomy" id="7764"/>
    <lineage>
        <taxon>Eukaryota</taxon>
        <taxon>Metazoa</taxon>
        <taxon>Chordata</taxon>
        <taxon>Craniata</taxon>
        <taxon>Vertebrata</taxon>
        <taxon>Cyclostomata</taxon>
        <taxon>Myxini</taxon>
        <taxon>Myxiniformes</taxon>
        <taxon>Myxinidae</taxon>
        <taxon>Eptatretinae</taxon>
        <taxon>Eptatretus</taxon>
    </lineage>
</organism>
<feature type="transmembrane region" description="Helical" evidence="16">
    <location>
        <begin position="227"/>
        <end position="248"/>
    </location>
</feature>
<feature type="compositionally biased region" description="Polar residues" evidence="15">
    <location>
        <begin position="515"/>
        <end position="525"/>
    </location>
</feature>
<reference evidence="18" key="2">
    <citation type="submission" date="2025-09" db="UniProtKB">
        <authorList>
            <consortium name="Ensembl"/>
        </authorList>
    </citation>
    <scope>IDENTIFICATION</scope>
</reference>
<evidence type="ECO:0000313" key="18">
    <source>
        <dbReference type="Ensembl" id="ENSEBUP00000001359.1"/>
    </source>
</evidence>
<evidence type="ECO:0000256" key="14">
    <source>
        <dbReference type="RuleBase" id="RU000688"/>
    </source>
</evidence>
<keyword evidence="19" id="KW-1185">Reference proteome</keyword>
<dbReference type="Gene3D" id="1.20.1070.10">
    <property type="entry name" value="Rhodopsin 7-helix transmembrane proteins"/>
    <property type="match status" value="1"/>
</dbReference>
<comment type="similarity">
    <text evidence="14">Belongs to the G-protein coupled receptor 1 family.</text>
</comment>
<dbReference type="InterPro" id="IPR000276">
    <property type="entry name" value="GPCR_Rhodpsn"/>
</dbReference>
<evidence type="ECO:0000256" key="6">
    <source>
        <dbReference type="ARBA" id="ARBA00023040"/>
    </source>
</evidence>
<evidence type="ECO:0000256" key="15">
    <source>
        <dbReference type="SAM" id="MobiDB-lite"/>
    </source>
</evidence>
<sequence length="545" mass="59942">MCRGTKRSFFFFFFESTNESHSDRERKAIGSFLAPTNVPCEETPPADSPLPLAGRCCGRGRSGVVLFERFRGTPNGRRARPRRARNCLFFFFSPPLPPPRYPVSYGSHAAHAPGVRPDRCPAARSTLMTMVAAASSNASDDDGASDGLGLSSGFFGALLCTIVLVTVLGNVVAVAAIARFRRLQSQTNYLIMSLACADLLMGLIVIPFSGTPIVFKTWYFGEKFCDFLIALDIMCVTASIDTLCVIAVDRYVAVTSPLRYETLMTKRRARVIIVVVWIISALVSFLPVHTGWSKGHSTNSTGSPEKCEFVIPVSYAIASSIVSFYLPLSVMVIMYSKVFREAKVQLAKINNSEGHFHIGSSTNSHSKKTGKKLSLFLSHKEHRALKTLGLIMGIFSLCWTPFFIINIVHAYCRCVPNPLFVALNWLGYINSAFNPIIYCRSVDFRIAFRRMLCNSCRPESSQLRRPSDGDASQVTATSRARDSRSSVTFLDARLMADGVDVSASRGSRNSEHTVLDTNGNSQTFVPSHADGWDSREGSKGPKPLL</sequence>
<feature type="region of interest" description="Disordered" evidence="15">
    <location>
        <begin position="502"/>
        <end position="545"/>
    </location>
</feature>
<feature type="transmembrane region" description="Helical" evidence="16">
    <location>
        <begin position="309"/>
        <end position="335"/>
    </location>
</feature>
<evidence type="ECO:0000256" key="11">
    <source>
        <dbReference type="ARBA" id="ARBA00023224"/>
    </source>
</evidence>
<keyword evidence="6 14" id="KW-0297">G-protein coupled receptor</keyword>
<dbReference type="GO" id="GO:0004941">
    <property type="term" value="F:beta2-adrenergic receptor activity"/>
    <property type="evidence" value="ECO:0007669"/>
    <property type="project" value="TreeGrafter"/>
</dbReference>
<dbReference type="PROSITE" id="PS50262">
    <property type="entry name" value="G_PROTEIN_RECEP_F1_2"/>
    <property type="match status" value="1"/>
</dbReference>
<evidence type="ECO:0000256" key="4">
    <source>
        <dbReference type="ARBA" id="ARBA00022692"/>
    </source>
</evidence>
<feature type="transmembrane region" description="Helical" evidence="16">
    <location>
        <begin position="154"/>
        <end position="177"/>
    </location>
</feature>
<feature type="transmembrane region" description="Helical" evidence="16">
    <location>
        <begin position="269"/>
        <end position="289"/>
    </location>
</feature>
<evidence type="ECO:0000313" key="19">
    <source>
        <dbReference type="Proteomes" id="UP000694388"/>
    </source>
</evidence>
<evidence type="ECO:0000256" key="3">
    <source>
        <dbReference type="ARBA" id="ARBA00022475"/>
    </source>
</evidence>
<dbReference type="InterPro" id="IPR002233">
    <property type="entry name" value="ADR_fam"/>
</dbReference>
<evidence type="ECO:0000256" key="2">
    <source>
        <dbReference type="ARBA" id="ARBA00022188"/>
    </source>
</evidence>
<keyword evidence="8" id="KW-0564">Palmitate</keyword>
<dbReference type="GeneTree" id="ENSGT00940000159538"/>
<keyword evidence="3" id="KW-1003">Cell membrane</keyword>
<keyword evidence="5 16" id="KW-1133">Transmembrane helix</keyword>